<dbReference type="Proteomes" id="UP000886111">
    <property type="component" value="Unassembled WGS sequence"/>
</dbReference>
<name>A0A7V5H303_CALAY</name>
<gene>
    <name evidence="1" type="ORF">ENL21_04045</name>
</gene>
<comment type="caution">
    <text evidence="1">The sequence shown here is derived from an EMBL/GenBank/DDBJ whole genome shotgun (WGS) entry which is preliminary data.</text>
</comment>
<protein>
    <submittedName>
        <fullName evidence="1">Uncharacterized protein</fullName>
    </submittedName>
</protein>
<accession>A0A7V5H303</accession>
<reference evidence="1" key="1">
    <citation type="journal article" date="2020" name="mSystems">
        <title>Genome- and Community-Level Interaction Insights into Carbon Utilization and Element Cycling Functions of Hydrothermarchaeota in Hydrothermal Sediment.</title>
        <authorList>
            <person name="Zhou Z."/>
            <person name="Liu Y."/>
            <person name="Xu W."/>
            <person name="Pan J."/>
            <person name="Luo Z.H."/>
            <person name="Li M."/>
        </authorList>
    </citation>
    <scope>NUCLEOTIDE SEQUENCE [LARGE SCALE GENOMIC DNA]</scope>
    <source>
        <strain evidence="1">HyVt-76</strain>
    </source>
</reference>
<organism evidence="1">
    <name type="scientific">Caldithrix abyssi</name>
    <dbReference type="NCBI Taxonomy" id="187145"/>
    <lineage>
        <taxon>Bacteria</taxon>
        <taxon>Pseudomonadati</taxon>
        <taxon>Calditrichota</taxon>
        <taxon>Calditrichia</taxon>
        <taxon>Calditrichales</taxon>
        <taxon>Calditrichaceae</taxon>
        <taxon>Caldithrix</taxon>
    </lineage>
</organism>
<dbReference type="AlphaFoldDB" id="A0A7V5H303"/>
<evidence type="ECO:0000313" key="1">
    <source>
        <dbReference type="EMBL" id="HHE54929.1"/>
    </source>
</evidence>
<dbReference type="EMBL" id="DRTD01000300">
    <property type="protein sequence ID" value="HHE54929.1"/>
    <property type="molecule type" value="Genomic_DNA"/>
</dbReference>
<proteinExistence type="predicted"/>
<sequence length="69" mass="8662">MDKDHLIVEYMRIYFNSHPEKVPENPDEAFALFQKMHKKYKAKYINEFKEKSEKYVDRFFDQKDKNNYY</sequence>